<dbReference type="EMBL" id="BKCJ011512540">
    <property type="protein sequence ID" value="GFD39183.1"/>
    <property type="molecule type" value="Genomic_DNA"/>
</dbReference>
<evidence type="ECO:0000313" key="2">
    <source>
        <dbReference type="EMBL" id="GFD39183.1"/>
    </source>
</evidence>
<reference evidence="2" key="1">
    <citation type="journal article" date="2019" name="Sci. Rep.">
        <title>Draft genome of Tanacetum cinerariifolium, the natural source of mosquito coil.</title>
        <authorList>
            <person name="Yamashiro T."/>
            <person name="Shiraishi A."/>
            <person name="Satake H."/>
            <person name="Nakayama K."/>
        </authorList>
    </citation>
    <scope>NUCLEOTIDE SEQUENCE</scope>
</reference>
<feature type="non-terminal residue" evidence="2">
    <location>
        <position position="1"/>
    </location>
</feature>
<feature type="region of interest" description="Disordered" evidence="1">
    <location>
        <begin position="91"/>
        <end position="122"/>
    </location>
</feature>
<organism evidence="2">
    <name type="scientific">Tanacetum cinerariifolium</name>
    <name type="common">Dalmatian daisy</name>
    <name type="synonym">Chrysanthemum cinerariifolium</name>
    <dbReference type="NCBI Taxonomy" id="118510"/>
    <lineage>
        <taxon>Eukaryota</taxon>
        <taxon>Viridiplantae</taxon>
        <taxon>Streptophyta</taxon>
        <taxon>Embryophyta</taxon>
        <taxon>Tracheophyta</taxon>
        <taxon>Spermatophyta</taxon>
        <taxon>Magnoliopsida</taxon>
        <taxon>eudicotyledons</taxon>
        <taxon>Gunneridae</taxon>
        <taxon>Pentapetalae</taxon>
        <taxon>asterids</taxon>
        <taxon>campanulids</taxon>
        <taxon>Asterales</taxon>
        <taxon>Asteraceae</taxon>
        <taxon>Asteroideae</taxon>
        <taxon>Anthemideae</taxon>
        <taxon>Anthemidinae</taxon>
        <taxon>Tanacetum</taxon>
    </lineage>
</organism>
<comment type="caution">
    <text evidence="2">The sequence shown here is derived from an EMBL/GenBank/DDBJ whole genome shotgun (WGS) entry which is preliminary data.</text>
</comment>
<proteinExistence type="predicted"/>
<protein>
    <submittedName>
        <fullName evidence="2">Uncharacterized protein</fullName>
    </submittedName>
</protein>
<feature type="compositionally biased region" description="Basic and acidic residues" evidence="1">
    <location>
        <begin position="99"/>
        <end position="113"/>
    </location>
</feature>
<dbReference type="AlphaFoldDB" id="A0A699VXR7"/>
<accession>A0A699VXR7</accession>
<feature type="non-terminal residue" evidence="2">
    <location>
        <position position="122"/>
    </location>
</feature>
<gene>
    <name evidence="2" type="ORF">Tci_911152</name>
</gene>
<sequence>TGPTWLFDIDNLSRTINYQPVHARNQTNSGVGFQDNFDVEKAGEEVDQSYMLFPVWSAGPTNPQNNDIDATFDGKEHDFDAMKPESVVILSLSNSTQSKEQDDKTKKEAKGKSLVESVTGYR</sequence>
<evidence type="ECO:0000256" key="1">
    <source>
        <dbReference type="SAM" id="MobiDB-lite"/>
    </source>
</evidence>
<name>A0A699VXR7_TANCI</name>